<sequence length="69" mass="7565">MAGTPSVQVTKLPHDNIPCSGIQEHTPPISQKQCSLSNNPRFSYLSSLLGQTDLKKAKEVCFYVLCSVK</sequence>
<gene>
    <name evidence="1" type="ORF">CEXT_546811</name>
</gene>
<dbReference type="EMBL" id="BPLR01001601">
    <property type="protein sequence ID" value="GIZ03435.1"/>
    <property type="molecule type" value="Genomic_DNA"/>
</dbReference>
<comment type="caution">
    <text evidence="1">The sequence shown here is derived from an EMBL/GenBank/DDBJ whole genome shotgun (WGS) entry which is preliminary data.</text>
</comment>
<name>A0AAV4Y8U1_CAEEX</name>
<dbReference type="AlphaFoldDB" id="A0AAV4Y8U1"/>
<keyword evidence="2" id="KW-1185">Reference proteome</keyword>
<accession>A0AAV4Y8U1</accession>
<proteinExistence type="predicted"/>
<reference evidence="1 2" key="1">
    <citation type="submission" date="2021-06" db="EMBL/GenBank/DDBJ databases">
        <title>Caerostris extrusa draft genome.</title>
        <authorList>
            <person name="Kono N."/>
            <person name="Arakawa K."/>
        </authorList>
    </citation>
    <scope>NUCLEOTIDE SEQUENCE [LARGE SCALE GENOMIC DNA]</scope>
</reference>
<evidence type="ECO:0000313" key="1">
    <source>
        <dbReference type="EMBL" id="GIZ03435.1"/>
    </source>
</evidence>
<organism evidence="1 2">
    <name type="scientific">Caerostris extrusa</name>
    <name type="common">Bark spider</name>
    <name type="synonym">Caerostris bankana</name>
    <dbReference type="NCBI Taxonomy" id="172846"/>
    <lineage>
        <taxon>Eukaryota</taxon>
        <taxon>Metazoa</taxon>
        <taxon>Ecdysozoa</taxon>
        <taxon>Arthropoda</taxon>
        <taxon>Chelicerata</taxon>
        <taxon>Arachnida</taxon>
        <taxon>Araneae</taxon>
        <taxon>Araneomorphae</taxon>
        <taxon>Entelegynae</taxon>
        <taxon>Araneoidea</taxon>
        <taxon>Araneidae</taxon>
        <taxon>Caerostris</taxon>
    </lineage>
</organism>
<evidence type="ECO:0000313" key="2">
    <source>
        <dbReference type="Proteomes" id="UP001054945"/>
    </source>
</evidence>
<dbReference type="Proteomes" id="UP001054945">
    <property type="component" value="Unassembled WGS sequence"/>
</dbReference>
<protein>
    <submittedName>
        <fullName evidence="1">Uncharacterized protein</fullName>
    </submittedName>
</protein>